<protein>
    <submittedName>
        <fullName evidence="3">Glycosyltransferase involved in cell wall bisynthesis</fullName>
    </submittedName>
</protein>
<dbReference type="CDD" id="cd03811">
    <property type="entry name" value="GT4_GT28_WabH-like"/>
    <property type="match status" value="1"/>
</dbReference>
<dbReference type="Pfam" id="PF00534">
    <property type="entry name" value="Glycos_transf_1"/>
    <property type="match status" value="1"/>
</dbReference>
<dbReference type="FunCoup" id="A0A1M7HBN4">
    <property type="interactions" value="41"/>
</dbReference>
<dbReference type="Proteomes" id="UP000190911">
    <property type="component" value="Chromosome I"/>
</dbReference>
<dbReference type="PANTHER" id="PTHR12526">
    <property type="entry name" value="GLYCOSYLTRANSFERASE"/>
    <property type="match status" value="1"/>
</dbReference>
<dbReference type="AlphaFoldDB" id="A0A1M7HBN4"/>
<dbReference type="RefSeq" id="WP_079553346.1">
    <property type="nucleotide sequence ID" value="NZ_LT670847.1"/>
</dbReference>
<dbReference type="EMBL" id="LT670847">
    <property type="protein sequence ID" value="SHM25830.1"/>
    <property type="molecule type" value="Genomic_DNA"/>
</dbReference>
<dbReference type="GO" id="GO:0016757">
    <property type="term" value="F:glycosyltransferase activity"/>
    <property type="evidence" value="ECO:0007669"/>
    <property type="project" value="InterPro"/>
</dbReference>
<dbReference type="SUPFAM" id="SSF53756">
    <property type="entry name" value="UDP-Glycosyltransferase/glycogen phosphorylase"/>
    <property type="match status" value="1"/>
</dbReference>
<dbReference type="Gene3D" id="3.40.50.2000">
    <property type="entry name" value="Glycogen Phosphorylase B"/>
    <property type="match status" value="2"/>
</dbReference>
<name>A0A1M7HBN4_9GAMM</name>
<evidence type="ECO:0000313" key="3">
    <source>
        <dbReference type="EMBL" id="SHM25830.1"/>
    </source>
</evidence>
<sequence length="369" mass="40319">MARIGIVIYSLAGAGAERVSVNLAHEFVAAGHAVDFVLAHGEGELIAEVPTAAEMQVAQTVGARGWRAAIRDYVQEQSPDVLLAMMEGAGVLSIQAAKGAVPVYVVSHIHFSRHCRHAPRWKERWLMPLAARWYLPRAAGVIGVSRGVSEDIRQVAGVRLERVHTIYNPILTKDFYRKAAEPVDHPWFAPHRGWLTVVTAGRLTEQKDHDTLLRAIAYVNNQRPVRLMVLGQGERLEELQALADELGIGAMVKFAGFDANPYRYIAASDVFALSSRWEGLPTVLIEALAGGAKVVSADCPSGPREVLDDGRFGELVPVGDSEVLAKGITRAYEREPTPTELAHHLKQFESASVARQYLGAMGLSEREAK</sequence>
<feature type="domain" description="Glycosyl transferase family 1" evidence="1">
    <location>
        <begin position="196"/>
        <end position="341"/>
    </location>
</feature>
<keyword evidence="4" id="KW-1185">Reference proteome</keyword>
<dbReference type="OrthoDB" id="9792269at2"/>
<dbReference type="Pfam" id="PF13439">
    <property type="entry name" value="Glyco_transf_4"/>
    <property type="match status" value="1"/>
</dbReference>
<dbReference type="InParanoid" id="A0A1M7HBN4"/>
<evidence type="ECO:0000313" key="4">
    <source>
        <dbReference type="Proteomes" id="UP000190911"/>
    </source>
</evidence>
<gene>
    <name evidence="3" type="ORF">SAMN05878437_2024</name>
</gene>
<dbReference type="InterPro" id="IPR028098">
    <property type="entry name" value="Glyco_trans_4-like_N"/>
</dbReference>
<reference evidence="3 4" key="1">
    <citation type="submission" date="2016-11" db="EMBL/GenBank/DDBJ databases">
        <authorList>
            <person name="Jaros S."/>
            <person name="Januszkiewicz K."/>
            <person name="Wedrychowicz H."/>
        </authorList>
    </citation>
    <scope>NUCLEOTIDE SEQUENCE [LARGE SCALE GENOMIC DNA]</scope>
    <source>
        <strain evidence="3 4">ACAM 12</strain>
    </source>
</reference>
<evidence type="ECO:0000259" key="2">
    <source>
        <dbReference type="Pfam" id="PF13439"/>
    </source>
</evidence>
<evidence type="ECO:0000259" key="1">
    <source>
        <dbReference type="Pfam" id="PF00534"/>
    </source>
</evidence>
<feature type="domain" description="Glycosyltransferase subfamily 4-like N-terminal" evidence="2">
    <location>
        <begin position="15"/>
        <end position="170"/>
    </location>
</feature>
<organism evidence="3 4">
    <name type="scientific">Vreelandella subglaciescola</name>
    <dbReference type="NCBI Taxonomy" id="29571"/>
    <lineage>
        <taxon>Bacteria</taxon>
        <taxon>Pseudomonadati</taxon>
        <taxon>Pseudomonadota</taxon>
        <taxon>Gammaproteobacteria</taxon>
        <taxon>Oceanospirillales</taxon>
        <taxon>Halomonadaceae</taxon>
        <taxon>Vreelandella</taxon>
    </lineage>
</organism>
<keyword evidence="3" id="KW-0808">Transferase</keyword>
<dbReference type="GO" id="GO:1901135">
    <property type="term" value="P:carbohydrate derivative metabolic process"/>
    <property type="evidence" value="ECO:0007669"/>
    <property type="project" value="UniProtKB-ARBA"/>
</dbReference>
<proteinExistence type="predicted"/>
<accession>A0A1M7HBN4</accession>
<dbReference type="InterPro" id="IPR001296">
    <property type="entry name" value="Glyco_trans_1"/>
</dbReference>
<dbReference type="STRING" id="29571.SAMN05878437_2024"/>